<accession>A0A9P4R830</accession>
<keyword evidence="2" id="KW-1185">Reference proteome</keyword>
<sequence length="197" mass="22483">MERLPPIETEDTGDRRTKLHQTSKASWLQYPSNNSLGHCYLLLSVCSSAKLYALVACFPAASYHNCISEYGRPISLPRRLSPYKNASATGVSISDQYGVLRHHELRVYFGIVSNTWPWEFNFFEVVQTPYHIVRLSDLLWIILGASASPTNLPDMEPSPPRGSTIYIFFVPGGRHKHVHRKRLKTTYNLQHPCHTRS</sequence>
<name>A0A9P4R830_9PLEO</name>
<evidence type="ECO:0000313" key="1">
    <source>
        <dbReference type="EMBL" id="KAF2738805.1"/>
    </source>
</evidence>
<dbReference type="EMBL" id="ML996107">
    <property type="protein sequence ID" value="KAF2738805.1"/>
    <property type="molecule type" value="Genomic_DNA"/>
</dbReference>
<dbReference type="AlphaFoldDB" id="A0A9P4R830"/>
<protein>
    <submittedName>
        <fullName evidence="1">Uncharacterized protein</fullName>
    </submittedName>
</protein>
<dbReference type="Proteomes" id="UP000799444">
    <property type="component" value="Unassembled WGS sequence"/>
</dbReference>
<proteinExistence type="predicted"/>
<comment type="caution">
    <text evidence="1">The sequence shown here is derived from an EMBL/GenBank/DDBJ whole genome shotgun (WGS) entry which is preliminary data.</text>
</comment>
<organism evidence="1 2">
    <name type="scientific">Polyplosphaeria fusca</name>
    <dbReference type="NCBI Taxonomy" id="682080"/>
    <lineage>
        <taxon>Eukaryota</taxon>
        <taxon>Fungi</taxon>
        <taxon>Dikarya</taxon>
        <taxon>Ascomycota</taxon>
        <taxon>Pezizomycotina</taxon>
        <taxon>Dothideomycetes</taxon>
        <taxon>Pleosporomycetidae</taxon>
        <taxon>Pleosporales</taxon>
        <taxon>Tetraplosphaeriaceae</taxon>
        <taxon>Polyplosphaeria</taxon>
    </lineage>
</organism>
<reference evidence="1" key="1">
    <citation type="journal article" date="2020" name="Stud. Mycol.">
        <title>101 Dothideomycetes genomes: a test case for predicting lifestyles and emergence of pathogens.</title>
        <authorList>
            <person name="Haridas S."/>
            <person name="Albert R."/>
            <person name="Binder M."/>
            <person name="Bloem J."/>
            <person name="Labutti K."/>
            <person name="Salamov A."/>
            <person name="Andreopoulos B."/>
            <person name="Baker S."/>
            <person name="Barry K."/>
            <person name="Bills G."/>
            <person name="Bluhm B."/>
            <person name="Cannon C."/>
            <person name="Castanera R."/>
            <person name="Culley D."/>
            <person name="Daum C."/>
            <person name="Ezra D."/>
            <person name="Gonzalez J."/>
            <person name="Henrissat B."/>
            <person name="Kuo A."/>
            <person name="Liang C."/>
            <person name="Lipzen A."/>
            <person name="Lutzoni F."/>
            <person name="Magnuson J."/>
            <person name="Mondo S."/>
            <person name="Nolan M."/>
            <person name="Ohm R."/>
            <person name="Pangilinan J."/>
            <person name="Park H.-J."/>
            <person name="Ramirez L."/>
            <person name="Alfaro M."/>
            <person name="Sun H."/>
            <person name="Tritt A."/>
            <person name="Yoshinaga Y."/>
            <person name="Zwiers L.-H."/>
            <person name="Turgeon B."/>
            <person name="Goodwin S."/>
            <person name="Spatafora J."/>
            <person name="Crous P."/>
            <person name="Grigoriev I."/>
        </authorList>
    </citation>
    <scope>NUCLEOTIDE SEQUENCE</scope>
    <source>
        <strain evidence="1">CBS 125425</strain>
    </source>
</reference>
<gene>
    <name evidence="1" type="ORF">EJ04DRAFT_27035</name>
</gene>
<evidence type="ECO:0000313" key="2">
    <source>
        <dbReference type="Proteomes" id="UP000799444"/>
    </source>
</evidence>